<dbReference type="InterPro" id="IPR020288">
    <property type="entry name" value="Sheath_initiator"/>
</dbReference>
<proteinExistence type="predicted"/>
<organism evidence="1">
    <name type="scientific">Staphylococcus phage Pel53</name>
    <dbReference type="NCBI Taxonomy" id="3234048"/>
    <lineage>
        <taxon>Viruses</taxon>
        <taxon>Duplodnaviria</taxon>
        <taxon>Heunggongvirae</taxon>
        <taxon>Uroviricota</taxon>
        <taxon>Caudoviricetes</taxon>
        <taxon>Chaseviridae</taxon>
        <taxon>Cleopatravirinae</taxon>
    </lineage>
</organism>
<dbReference type="Gene3D" id="3.10.450.40">
    <property type="match status" value="1"/>
</dbReference>
<reference evidence="1" key="1">
    <citation type="submission" date="2024-06" db="EMBL/GenBank/DDBJ databases">
        <title>New lytic and new temperate phages specific for Staphylococcus hyicus.</title>
        <authorList>
            <person name="Petrzik K."/>
            <person name="Sovova L."/>
        </authorList>
    </citation>
    <scope>NUCLEOTIDE SEQUENCE</scope>
</reference>
<protein>
    <submittedName>
        <fullName evidence="1">Baseplate protein</fullName>
    </submittedName>
</protein>
<dbReference type="EMBL" id="PP952070">
    <property type="protein sequence ID" value="XDJ02222.1"/>
    <property type="molecule type" value="Genomic_DNA"/>
</dbReference>
<sequence length="123" mass="13457">MAGNLALDSNHDIIIGRGTTRISGAAQVAQLVKCRLLTIFGEWKLDNSLGLPWFEAIFTKQVRPSDIEAAIANIIRGTTGVQQLISIEIDADYRARSLGISFTALSDYGDITEFLTWQQSNTA</sequence>
<accession>A0AB39C6G1</accession>
<name>A0AB39C6G1_9CAUD</name>
<dbReference type="Pfam" id="PF10934">
    <property type="entry name" value="Sheath_initiator"/>
    <property type="match status" value="1"/>
</dbReference>
<evidence type="ECO:0000313" key="1">
    <source>
        <dbReference type="EMBL" id="XDJ02222.1"/>
    </source>
</evidence>
<gene>
    <name evidence="1" type="ORF">ShPel53_09</name>
</gene>